<dbReference type="GO" id="GO:0005886">
    <property type="term" value="C:plasma membrane"/>
    <property type="evidence" value="ECO:0007669"/>
    <property type="project" value="UniProtKB-SubCell"/>
</dbReference>
<proteinExistence type="inferred from homology"/>
<dbReference type="InParanoid" id="A0LS00"/>
<evidence type="ECO:0000313" key="10">
    <source>
        <dbReference type="Proteomes" id="UP000008221"/>
    </source>
</evidence>
<dbReference type="AlphaFoldDB" id="A0LS00"/>
<feature type="transmembrane region" description="Helical" evidence="7">
    <location>
        <begin position="191"/>
        <end position="216"/>
    </location>
</feature>
<feature type="transmembrane region" description="Helical" evidence="7">
    <location>
        <begin position="249"/>
        <end position="270"/>
    </location>
</feature>
<evidence type="ECO:0000313" key="9">
    <source>
        <dbReference type="EMBL" id="ABK52210.1"/>
    </source>
</evidence>
<dbReference type="Proteomes" id="UP000008221">
    <property type="component" value="Chromosome"/>
</dbReference>
<keyword evidence="4 7" id="KW-0812">Transmembrane</keyword>
<feature type="transmembrane region" description="Helical" evidence="7">
    <location>
        <begin position="20"/>
        <end position="40"/>
    </location>
</feature>
<dbReference type="PROSITE" id="PS50928">
    <property type="entry name" value="ABC_TM1"/>
    <property type="match status" value="1"/>
</dbReference>
<dbReference type="RefSeq" id="WP_011719273.1">
    <property type="nucleotide sequence ID" value="NC_008578.1"/>
</dbReference>
<evidence type="ECO:0000256" key="3">
    <source>
        <dbReference type="ARBA" id="ARBA00022475"/>
    </source>
</evidence>
<dbReference type="PANTHER" id="PTHR43744">
    <property type="entry name" value="ABC TRANSPORTER PERMEASE PROTEIN MG189-RELATED-RELATED"/>
    <property type="match status" value="1"/>
</dbReference>
<comment type="subcellular location">
    <subcellularLocation>
        <location evidence="1 7">Cell membrane</location>
        <topology evidence="1 7">Multi-pass membrane protein</topology>
    </subcellularLocation>
</comment>
<feature type="transmembrane region" description="Helical" evidence="7">
    <location>
        <begin position="147"/>
        <end position="170"/>
    </location>
</feature>
<dbReference type="GO" id="GO:0055085">
    <property type="term" value="P:transmembrane transport"/>
    <property type="evidence" value="ECO:0007669"/>
    <property type="project" value="InterPro"/>
</dbReference>
<dbReference type="InterPro" id="IPR000515">
    <property type="entry name" value="MetI-like"/>
</dbReference>
<keyword evidence="5 7" id="KW-1133">Transmembrane helix</keyword>
<dbReference type="eggNOG" id="COG0395">
    <property type="taxonomic scope" value="Bacteria"/>
</dbReference>
<comment type="similarity">
    <text evidence="7">Belongs to the binding-protein-dependent transport system permease family.</text>
</comment>
<dbReference type="Pfam" id="PF00528">
    <property type="entry name" value="BPD_transp_1"/>
    <property type="match status" value="1"/>
</dbReference>
<gene>
    <name evidence="9" type="ordered locus">Acel_0436</name>
</gene>
<keyword evidence="2 7" id="KW-0813">Transport</keyword>
<evidence type="ECO:0000256" key="5">
    <source>
        <dbReference type="ARBA" id="ARBA00022989"/>
    </source>
</evidence>
<name>A0LS00_ACIC1</name>
<evidence type="ECO:0000256" key="1">
    <source>
        <dbReference type="ARBA" id="ARBA00004651"/>
    </source>
</evidence>
<dbReference type="EMBL" id="CP000481">
    <property type="protein sequence ID" value="ABK52210.1"/>
    <property type="molecule type" value="Genomic_DNA"/>
</dbReference>
<organism evidence="9 10">
    <name type="scientific">Acidothermus cellulolyticus (strain ATCC 43068 / DSM 8971 / 11B)</name>
    <dbReference type="NCBI Taxonomy" id="351607"/>
    <lineage>
        <taxon>Bacteria</taxon>
        <taxon>Bacillati</taxon>
        <taxon>Actinomycetota</taxon>
        <taxon>Actinomycetes</taxon>
        <taxon>Acidothermales</taxon>
        <taxon>Acidothermaceae</taxon>
        <taxon>Acidothermus</taxon>
    </lineage>
</organism>
<evidence type="ECO:0000256" key="7">
    <source>
        <dbReference type="RuleBase" id="RU363032"/>
    </source>
</evidence>
<keyword evidence="6 7" id="KW-0472">Membrane</keyword>
<sequence length="284" mass="30527">MSVATAPAPAGHRRRPRLTVGRVILVLLMTAVTVVMLYPFGFMVNNSFKTQQQFDGAVSGHSLSSWMRLPKVIPVWREIINSTIVCAAAIAIILAVSTIAGFAFAKLRYRASVLVFIAIIAAMLIPVQSIIIPAYVNFSKAHLLTGYWGAVLVYAALGTPFATFLMTTFYRGLPDDLVDAAIVDGLGYWGAFVRVALPMALPAIVTVTVLQFIQIWDDLLVGLLFLQNPSDRTITVGLGVLASGRTTDIPVLMAGSLMSALPAILVYVVFQRQLVSGLTAGMGK</sequence>
<feature type="domain" description="ABC transmembrane type-1" evidence="8">
    <location>
        <begin position="79"/>
        <end position="270"/>
    </location>
</feature>
<dbReference type="OrthoDB" id="9794684at2"/>
<dbReference type="KEGG" id="ace:Acel_0436"/>
<dbReference type="SUPFAM" id="SSF161098">
    <property type="entry name" value="MetI-like"/>
    <property type="match status" value="1"/>
</dbReference>
<dbReference type="STRING" id="351607.Acel_0436"/>
<dbReference type="HOGENOM" id="CLU_016047_1_2_11"/>
<evidence type="ECO:0000256" key="2">
    <source>
        <dbReference type="ARBA" id="ARBA00022448"/>
    </source>
</evidence>
<evidence type="ECO:0000256" key="6">
    <source>
        <dbReference type="ARBA" id="ARBA00023136"/>
    </source>
</evidence>
<dbReference type="CDD" id="cd06261">
    <property type="entry name" value="TM_PBP2"/>
    <property type="match status" value="1"/>
</dbReference>
<feature type="transmembrane region" description="Helical" evidence="7">
    <location>
        <begin position="111"/>
        <end position="135"/>
    </location>
</feature>
<accession>A0LS00</accession>
<reference evidence="9 10" key="1">
    <citation type="journal article" date="2009" name="Genome Res.">
        <title>Complete genome of the cellulolytic thermophile Acidothermus cellulolyticus 11B provides insights into its ecophysiological and evolutionary adaptations.</title>
        <authorList>
            <person name="Barabote R.D."/>
            <person name="Xie G."/>
            <person name="Leu D.H."/>
            <person name="Normand P."/>
            <person name="Necsulea A."/>
            <person name="Daubin V."/>
            <person name="Medigue C."/>
            <person name="Adney W.S."/>
            <person name="Xu X.C."/>
            <person name="Lapidus A."/>
            <person name="Parales R.E."/>
            <person name="Detter C."/>
            <person name="Pujic P."/>
            <person name="Bruce D."/>
            <person name="Lavire C."/>
            <person name="Challacombe J.F."/>
            <person name="Brettin T.S."/>
            <person name="Berry A.M."/>
        </authorList>
    </citation>
    <scope>NUCLEOTIDE SEQUENCE [LARGE SCALE GENOMIC DNA]</scope>
    <source>
        <strain evidence="10">ATCC 43068 / DSM 8971 / 11B</strain>
    </source>
</reference>
<evidence type="ECO:0000259" key="8">
    <source>
        <dbReference type="PROSITE" id="PS50928"/>
    </source>
</evidence>
<keyword evidence="3" id="KW-1003">Cell membrane</keyword>
<feature type="transmembrane region" description="Helical" evidence="7">
    <location>
        <begin position="79"/>
        <end position="104"/>
    </location>
</feature>
<protein>
    <submittedName>
        <fullName evidence="9">Carbohydrate ABC transporter membrane protein 2, CUT1 family</fullName>
    </submittedName>
</protein>
<dbReference type="InterPro" id="IPR035906">
    <property type="entry name" value="MetI-like_sf"/>
</dbReference>
<keyword evidence="10" id="KW-1185">Reference proteome</keyword>
<dbReference type="Gene3D" id="1.10.3720.10">
    <property type="entry name" value="MetI-like"/>
    <property type="match status" value="1"/>
</dbReference>
<dbReference type="PANTHER" id="PTHR43744:SF12">
    <property type="entry name" value="ABC TRANSPORTER PERMEASE PROTEIN MG189-RELATED"/>
    <property type="match status" value="1"/>
</dbReference>
<evidence type="ECO:0000256" key="4">
    <source>
        <dbReference type="ARBA" id="ARBA00022692"/>
    </source>
</evidence>